<sequence length="513" mass="55825">MAAIPSDLSDAERQVWEAFRTGDVCDFAGRGVTYSADWALPRGDFGADWGPERTIRAEFLARLLLDGPAPVAGRTPGLHLTGARIVGDLRLRGARVDAYVDLRGCRFENRIDLGDATTGTLRIIGSVLNGVRARRARVDGDLCLTTCRIREGLLLTDAHVANDVVLNGSRIRPMRDGDAVSADGIQVTGDISAHGPFHALGTVRMRSARVGGRVTFYRARLDAPDGLDSRGHSNLAFDGAGMNVEQSLHMSDRFTATGSIRLIDARFGDAYILDHAAVLGRETDTLALWRATGRTLSIVVEPTPRGRVLLSGAQWGALTDVPGTWPEDPGRMAIGGMTYTVLRSTRPMDLAQRLRWLAAATPDYEPQPYEQLALAYRASGQDEEARSVLLAKQRRNRETLRVPGRLWGWVQDVTIGYGYRPARALAWLVALIAIGTTVFGLDRPSPLKADEAPHWNPFFYTIDLLLPVLSLGQESAWNPGGWTQWVAYVLVMLGWILAGAAAAGATRVLNRGA</sequence>
<name>A0ABP9GYZ9_9ACTN</name>
<proteinExistence type="predicted"/>
<dbReference type="EMBL" id="BAABHS010000004">
    <property type="protein sequence ID" value="GAA4954201.1"/>
    <property type="molecule type" value="Genomic_DNA"/>
</dbReference>
<keyword evidence="1" id="KW-0812">Transmembrane</keyword>
<organism evidence="2 3">
    <name type="scientific">Yinghuangia aomiensis</name>
    <dbReference type="NCBI Taxonomy" id="676205"/>
    <lineage>
        <taxon>Bacteria</taxon>
        <taxon>Bacillati</taxon>
        <taxon>Actinomycetota</taxon>
        <taxon>Actinomycetes</taxon>
        <taxon>Kitasatosporales</taxon>
        <taxon>Streptomycetaceae</taxon>
        <taxon>Yinghuangia</taxon>
    </lineage>
</organism>
<feature type="transmembrane region" description="Helical" evidence="1">
    <location>
        <begin position="424"/>
        <end position="442"/>
    </location>
</feature>
<gene>
    <name evidence="2" type="ORF">GCM10023205_14800</name>
</gene>
<keyword evidence="1" id="KW-1133">Transmembrane helix</keyword>
<dbReference type="Proteomes" id="UP001500466">
    <property type="component" value="Unassembled WGS sequence"/>
</dbReference>
<keyword evidence="1" id="KW-0472">Membrane</keyword>
<comment type="caution">
    <text evidence="2">The sequence shown here is derived from an EMBL/GenBank/DDBJ whole genome shotgun (WGS) entry which is preliminary data.</text>
</comment>
<evidence type="ECO:0000256" key="1">
    <source>
        <dbReference type="SAM" id="Phobius"/>
    </source>
</evidence>
<feature type="transmembrane region" description="Helical" evidence="1">
    <location>
        <begin position="454"/>
        <end position="473"/>
    </location>
</feature>
<feature type="transmembrane region" description="Helical" evidence="1">
    <location>
        <begin position="485"/>
        <end position="509"/>
    </location>
</feature>
<keyword evidence="3" id="KW-1185">Reference proteome</keyword>
<reference evidence="3" key="1">
    <citation type="journal article" date="2019" name="Int. J. Syst. Evol. Microbiol.">
        <title>The Global Catalogue of Microorganisms (GCM) 10K type strain sequencing project: providing services to taxonomists for standard genome sequencing and annotation.</title>
        <authorList>
            <consortium name="The Broad Institute Genomics Platform"/>
            <consortium name="The Broad Institute Genome Sequencing Center for Infectious Disease"/>
            <person name="Wu L."/>
            <person name="Ma J."/>
        </authorList>
    </citation>
    <scope>NUCLEOTIDE SEQUENCE [LARGE SCALE GENOMIC DNA]</scope>
    <source>
        <strain evidence="3">JCM 17986</strain>
    </source>
</reference>
<evidence type="ECO:0008006" key="4">
    <source>
        <dbReference type="Google" id="ProtNLM"/>
    </source>
</evidence>
<evidence type="ECO:0000313" key="3">
    <source>
        <dbReference type="Proteomes" id="UP001500466"/>
    </source>
</evidence>
<evidence type="ECO:0000313" key="2">
    <source>
        <dbReference type="EMBL" id="GAA4954201.1"/>
    </source>
</evidence>
<accession>A0ABP9GYZ9</accession>
<dbReference type="RefSeq" id="WP_345674488.1">
    <property type="nucleotide sequence ID" value="NZ_BAABHS010000004.1"/>
</dbReference>
<protein>
    <recommendedName>
        <fullName evidence="4">Oxidoreductase</fullName>
    </recommendedName>
</protein>